<organism evidence="1 2">
    <name type="scientific">Marinobacterium zhoushanense</name>
    <dbReference type="NCBI Taxonomy" id="1679163"/>
    <lineage>
        <taxon>Bacteria</taxon>
        <taxon>Pseudomonadati</taxon>
        <taxon>Pseudomonadota</taxon>
        <taxon>Gammaproteobacteria</taxon>
        <taxon>Oceanospirillales</taxon>
        <taxon>Oceanospirillaceae</taxon>
        <taxon>Marinobacterium</taxon>
    </lineage>
</organism>
<comment type="caution">
    <text evidence="1">The sequence shown here is derived from an EMBL/GenBank/DDBJ whole genome shotgun (WGS) entry which is preliminary data.</text>
</comment>
<gene>
    <name evidence="1" type="ORF">GCM10011352_19050</name>
</gene>
<evidence type="ECO:0000313" key="2">
    <source>
        <dbReference type="Proteomes" id="UP000629025"/>
    </source>
</evidence>
<evidence type="ECO:0008006" key="3">
    <source>
        <dbReference type="Google" id="ProtNLM"/>
    </source>
</evidence>
<accession>A0ABQ1K9V5</accession>
<reference evidence="2" key="1">
    <citation type="journal article" date="2019" name="Int. J. Syst. Evol. Microbiol.">
        <title>The Global Catalogue of Microorganisms (GCM) 10K type strain sequencing project: providing services to taxonomists for standard genome sequencing and annotation.</title>
        <authorList>
            <consortium name="The Broad Institute Genomics Platform"/>
            <consortium name="The Broad Institute Genome Sequencing Center for Infectious Disease"/>
            <person name="Wu L."/>
            <person name="Ma J."/>
        </authorList>
    </citation>
    <scope>NUCLEOTIDE SEQUENCE [LARGE SCALE GENOMIC DNA]</scope>
    <source>
        <strain evidence="2">CGMCC 1.15341</strain>
    </source>
</reference>
<keyword evidence="2" id="KW-1185">Reference proteome</keyword>
<sequence length="313" mass="35438">MQLLSSQRLWNRAAHNAFTDLARFNGRLYVVFREGLQHISDAGVIRVLSSADAQLEWQDTARIALDGADLRDAKLSITPDNRLMLLSAAAKSDGPVSHQTKAWFSDDGEQWSDPVDISEPNHWLWRLTWHQKFAYGLAYGTAGTGGLYWYRVGMDGQWHQHRLTEFDGQYVNEHDLCFDLDGTAWCLLRRDNAETVNSTGLLGYAAPPYREWTWKDIGVRIGGPCLIWDEQHSGFLAAYRRYQHPAQWLPQWTEISRLSKEAELGESVALTSGGDCSYPGLLLEENHLTAVYYSSHEEDQGTAIYLADLNLSS</sequence>
<evidence type="ECO:0000313" key="1">
    <source>
        <dbReference type="EMBL" id="GGB93181.1"/>
    </source>
</evidence>
<proteinExistence type="predicted"/>
<name>A0ABQ1K9V5_9GAMM</name>
<dbReference type="RefSeq" id="WP_188747629.1">
    <property type="nucleotide sequence ID" value="NZ_BMIJ01000003.1"/>
</dbReference>
<protein>
    <recommendedName>
        <fullName evidence="3">Exo-alpha-sialidase</fullName>
    </recommendedName>
</protein>
<dbReference type="InterPro" id="IPR023296">
    <property type="entry name" value="Glyco_hydro_beta-prop_sf"/>
</dbReference>
<dbReference type="SUPFAM" id="SSF75005">
    <property type="entry name" value="Arabinanase/levansucrase/invertase"/>
    <property type="match status" value="1"/>
</dbReference>
<dbReference type="Proteomes" id="UP000629025">
    <property type="component" value="Unassembled WGS sequence"/>
</dbReference>
<dbReference type="EMBL" id="BMIJ01000003">
    <property type="protein sequence ID" value="GGB93181.1"/>
    <property type="molecule type" value="Genomic_DNA"/>
</dbReference>
<dbReference type="Gene3D" id="2.120.10.10">
    <property type="match status" value="1"/>
</dbReference>